<dbReference type="SUPFAM" id="SSF51735">
    <property type="entry name" value="NAD(P)-binding Rossmann-fold domains"/>
    <property type="match status" value="1"/>
</dbReference>
<dbReference type="PANTHER" id="PTHR42748:SF3">
    <property type="entry name" value="BLL4366 PROTEIN"/>
    <property type="match status" value="1"/>
</dbReference>
<gene>
    <name evidence="3" type="ORF">J2X04_000214</name>
</gene>
<feature type="domain" description="NAD(P)-binding" evidence="2">
    <location>
        <begin position="7"/>
        <end position="173"/>
    </location>
</feature>
<evidence type="ECO:0000259" key="2">
    <source>
        <dbReference type="Pfam" id="PF13460"/>
    </source>
</evidence>
<reference evidence="3 4" key="1">
    <citation type="submission" date="2023-07" db="EMBL/GenBank/DDBJ databases">
        <title>Sorghum-associated microbial communities from plants grown in Nebraska, USA.</title>
        <authorList>
            <person name="Schachtman D."/>
        </authorList>
    </citation>
    <scope>NUCLEOTIDE SEQUENCE [LARGE SCALE GENOMIC DNA]</scope>
    <source>
        <strain evidence="3 4">BE187</strain>
    </source>
</reference>
<dbReference type="Gene3D" id="3.40.50.720">
    <property type="entry name" value="NAD(P)-binding Rossmann-like Domain"/>
    <property type="match status" value="1"/>
</dbReference>
<dbReference type="PANTHER" id="PTHR42748">
    <property type="entry name" value="NITROGEN METABOLITE REPRESSION PROTEIN NMRA FAMILY MEMBER"/>
    <property type="match status" value="1"/>
</dbReference>
<proteinExistence type="predicted"/>
<dbReference type="InterPro" id="IPR036291">
    <property type="entry name" value="NAD(P)-bd_dom_sf"/>
</dbReference>
<comment type="caution">
    <text evidence="3">The sequence shown here is derived from an EMBL/GenBank/DDBJ whole genome shotgun (WGS) entry which is preliminary data.</text>
</comment>
<keyword evidence="1" id="KW-0521">NADP</keyword>
<name>A0ABU1VK75_9GAMM</name>
<evidence type="ECO:0000313" key="3">
    <source>
        <dbReference type="EMBL" id="MDR7097867.1"/>
    </source>
</evidence>
<organism evidence="3 4">
    <name type="scientific">Agrilutibacter niabensis</name>
    <dbReference type="NCBI Taxonomy" id="380628"/>
    <lineage>
        <taxon>Bacteria</taxon>
        <taxon>Pseudomonadati</taxon>
        <taxon>Pseudomonadota</taxon>
        <taxon>Gammaproteobacteria</taxon>
        <taxon>Lysobacterales</taxon>
        <taxon>Lysobacteraceae</taxon>
        <taxon>Agrilutibacter</taxon>
    </lineage>
</organism>
<dbReference type="InterPro" id="IPR016040">
    <property type="entry name" value="NAD(P)-bd_dom"/>
</dbReference>
<evidence type="ECO:0000313" key="4">
    <source>
        <dbReference type="Proteomes" id="UP001267878"/>
    </source>
</evidence>
<dbReference type="EMBL" id="JAVDVW010000001">
    <property type="protein sequence ID" value="MDR7097867.1"/>
    <property type="molecule type" value="Genomic_DNA"/>
</dbReference>
<sequence length="257" mass="27699">MKFVVIGGTGLIGSKVVLRLREQGHDVIPAAPSTGIDILTGEGLGAAMAGTDVVVDLSNSPSFEAKAVMDFFETAGRNVLGAEAKAGVRHHLALSVVGTDRLSESAYFRAKGAQEQLIRDSGIPYTIVHSTQFFEFLPGIIQSGGQSEVVRLPPALVQPIAAEDVADAITRFALEPAKNGLVEIAGPEREPLSSLAQRFMRIIQDPRQVVSDAHAPYFGAQLKTDSLVPLTEPTWQASMNFARWLEQSEYARYAPRE</sequence>
<accession>A0ABU1VK75</accession>
<evidence type="ECO:0000256" key="1">
    <source>
        <dbReference type="ARBA" id="ARBA00022857"/>
    </source>
</evidence>
<dbReference type="InterPro" id="IPR051164">
    <property type="entry name" value="NmrA-like_oxidored"/>
</dbReference>
<dbReference type="Proteomes" id="UP001267878">
    <property type="component" value="Unassembled WGS sequence"/>
</dbReference>
<protein>
    <submittedName>
        <fullName evidence="3">Uncharacterized protein YbjT (DUF2867 family)</fullName>
    </submittedName>
</protein>
<dbReference type="Pfam" id="PF13460">
    <property type="entry name" value="NAD_binding_10"/>
    <property type="match status" value="1"/>
</dbReference>
<dbReference type="RefSeq" id="WP_310051126.1">
    <property type="nucleotide sequence ID" value="NZ_JAVDVW010000001.1"/>
</dbReference>
<keyword evidence="4" id="KW-1185">Reference proteome</keyword>